<evidence type="ECO:0000259" key="6">
    <source>
        <dbReference type="SMART" id="SM00382"/>
    </source>
</evidence>
<keyword evidence="3" id="KW-0378">Hydrolase</keyword>
<keyword evidence="8" id="KW-1185">Reference proteome</keyword>
<evidence type="ECO:0000313" key="8">
    <source>
        <dbReference type="Proteomes" id="UP001416858"/>
    </source>
</evidence>
<dbReference type="Proteomes" id="UP001416858">
    <property type="component" value="Unassembled WGS sequence"/>
</dbReference>
<proteinExistence type="inferred from homology"/>
<name>A0ABP9VQM9_9BACT</name>
<organism evidence="7 8">
    <name type="scientific">Novipirellula caenicola</name>
    <dbReference type="NCBI Taxonomy" id="1536901"/>
    <lineage>
        <taxon>Bacteria</taxon>
        <taxon>Pseudomonadati</taxon>
        <taxon>Planctomycetota</taxon>
        <taxon>Planctomycetia</taxon>
        <taxon>Pirellulales</taxon>
        <taxon>Pirellulaceae</taxon>
        <taxon>Novipirellula</taxon>
    </lineage>
</organism>
<dbReference type="SUPFAM" id="SSF52540">
    <property type="entry name" value="P-loop containing nucleoside triphosphate hydrolases"/>
    <property type="match status" value="2"/>
</dbReference>
<gene>
    <name evidence="7" type="primary">recD2</name>
    <name evidence="7" type="ORF">Rcae01_02925</name>
</gene>
<evidence type="ECO:0000256" key="2">
    <source>
        <dbReference type="ARBA" id="ARBA00022741"/>
    </source>
</evidence>
<dbReference type="Gene3D" id="3.40.50.300">
    <property type="entry name" value="P-loop containing nucleotide triphosphate hydrolases"/>
    <property type="match status" value="4"/>
</dbReference>
<feature type="domain" description="AAA+ ATPase" evidence="6">
    <location>
        <begin position="722"/>
        <end position="890"/>
    </location>
</feature>
<evidence type="ECO:0000256" key="1">
    <source>
        <dbReference type="ARBA" id="ARBA00007913"/>
    </source>
</evidence>
<reference evidence="7 8" key="1">
    <citation type="submission" date="2024-02" db="EMBL/GenBank/DDBJ databases">
        <title>Rhodopirellula caenicola NBRC 110016.</title>
        <authorList>
            <person name="Ichikawa N."/>
            <person name="Katano-Makiyama Y."/>
            <person name="Hidaka K."/>
        </authorList>
    </citation>
    <scope>NUCLEOTIDE SEQUENCE [LARGE SCALE GENOMIC DNA]</scope>
    <source>
        <strain evidence="7 8">NBRC 110016</strain>
    </source>
</reference>
<dbReference type="InterPro" id="IPR050534">
    <property type="entry name" value="Coronavir_polyprotein_1ab"/>
</dbReference>
<protein>
    <submittedName>
        <fullName evidence="7">ATP-dependent RecD-like DNA helicase</fullName>
    </submittedName>
</protein>
<dbReference type="Pfam" id="PF13086">
    <property type="entry name" value="AAA_11"/>
    <property type="match status" value="1"/>
</dbReference>
<dbReference type="InterPro" id="IPR041679">
    <property type="entry name" value="DNA2/NAM7-like_C"/>
</dbReference>
<dbReference type="Pfam" id="PF13087">
    <property type="entry name" value="AAA_12"/>
    <property type="match status" value="1"/>
</dbReference>
<accession>A0ABP9VQM9</accession>
<keyword evidence="5" id="KW-0067">ATP-binding</keyword>
<dbReference type="InterPro" id="IPR041677">
    <property type="entry name" value="DNA2/NAM7_AAA_11"/>
</dbReference>
<evidence type="ECO:0000313" key="7">
    <source>
        <dbReference type="EMBL" id="GAA5507469.1"/>
    </source>
</evidence>
<comment type="similarity">
    <text evidence="1">Belongs to the DNA2/NAM7 helicase family.</text>
</comment>
<dbReference type="PANTHER" id="PTHR43788:SF8">
    <property type="entry name" value="DNA-BINDING PROTEIN SMUBP-2"/>
    <property type="match status" value="1"/>
</dbReference>
<keyword evidence="2" id="KW-0547">Nucleotide-binding</keyword>
<feature type="domain" description="AAA+ ATPase" evidence="6">
    <location>
        <begin position="209"/>
        <end position="433"/>
    </location>
</feature>
<sequence>MEEAFPECESNDNAAQDDLFRPARFASELDLPSGDEPLLKDAATAIRQEFRDCSKWKRLRCRRVSLFAERDRGVVCVIHLGSSVEFDWTWEGAKAFRPKSFDDDASDFAYEQADVDDSVDWSGEILEVDERNGCLFISLDNPEAIPTTGSFFVRPFEFLSVLDAVYNAAEYAEIRCLLPGRLNATQGDVHPTISTPSNVGLSPLQTWWQHAWSILWGPPGTGKTYTTGQQIAAVLEDDSERILVVSTTNRASDAAALSIGHAARERSADALAEGRLLRIGKGASLKSFAAAELEWMLQGTESEVLYKIDDLAHQLRQFDSWEDKALTRKQIGELRAKGNDRSRRLFVDPDVDVVVATAFKATSFLRDDTIIKILESGDAPFTTIFIDEAGLISRTAVAALSLLASRRVVLVGDSKQLAPISRISRILPTRQQTWLASSGLSHLDQLTATPTAVHVLTEQRRMHPDVCQVVSEFQYDGMLQTAEETKERPSLIPAMLRNHSRAIWYVLDEEPTDLASIRAQRGAGNKSWIRSITSRVLQKIFVDPEMRTANGLFVSPYKAQAHAIEKQFAAWDLANWEASTVHSQQGSEADIVIFDTVNAGSYNWPYDEWKRLVNVALSRSREAVIVLASRSEMDEPYLKPLKLHLTPSVLKPHGDAFGWEKVSRTNQGFHAAGNATTVAESRPNYQTSSNANRSMGHQVANRKGMMPILSEEQQRLTQLNLDGKPRLVRGVAGSGKSIVLCNWLAKTVKRFEGSNDLRIWAVYANRSLHKLLRESIESAWENLCKGELFPQQPFPWDKVHLLHVKDVLSGMLPNVALSMDSFDFDYDRAAEQFLSRQDASELLPRCSALFIDEAQDMGPSVLKLLLSVVEQTDPQDTNSRSAHIFYDNAQNIYGRKTPKWSEFGLDMRGRSTIMRESFRSTAPIAELAVNVLQRLTPRDQRQDQNELLSMGLLDRTERNGLEWLNVRFNQIEGPKPIFHPFDHRTAEIEAITTHLKYLIQQEGISPSDICLLYNGKSVVSLLQEKLAPKLAEIGVELSVQTNRPFERNANTLIVTTSHSYKGYESEVVMIPCVDQFVTAGGDILARNLYVAMTRARSLLALYCTRTGSAASGRLCRTIEHCVKAMNTTPEIEISTSAGEDQQDVLDRIGHEHRQWLADLWNRFEIHQEPITDNDGTLLAEPLFWFEHQDGKFACFADDSVTEQQPKVPNTEQIMVLKPGSKLV</sequence>
<evidence type="ECO:0000256" key="4">
    <source>
        <dbReference type="ARBA" id="ARBA00022806"/>
    </source>
</evidence>
<evidence type="ECO:0000256" key="3">
    <source>
        <dbReference type="ARBA" id="ARBA00022801"/>
    </source>
</evidence>
<dbReference type="EMBL" id="BAABRO010000005">
    <property type="protein sequence ID" value="GAA5507469.1"/>
    <property type="molecule type" value="Genomic_DNA"/>
</dbReference>
<evidence type="ECO:0000256" key="5">
    <source>
        <dbReference type="ARBA" id="ARBA00022840"/>
    </source>
</evidence>
<comment type="caution">
    <text evidence="7">The sequence shown here is derived from an EMBL/GenBank/DDBJ whole genome shotgun (WGS) entry which is preliminary data.</text>
</comment>
<dbReference type="InterPro" id="IPR003593">
    <property type="entry name" value="AAA+_ATPase"/>
</dbReference>
<dbReference type="RefSeq" id="WP_345684325.1">
    <property type="nucleotide sequence ID" value="NZ_BAABRO010000005.1"/>
</dbReference>
<dbReference type="InterPro" id="IPR027417">
    <property type="entry name" value="P-loop_NTPase"/>
</dbReference>
<keyword evidence="4" id="KW-0347">Helicase</keyword>
<dbReference type="PANTHER" id="PTHR43788">
    <property type="entry name" value="DNA2/NAM7 HELICASE FAMILY MEMBER"/>
    <property type="match status" value="1"/>
</dbReference>
<dbReference type="SMART" id="SM00382">
    <property type="entry name" value="AAA"/>
    <property type="match status" value="2"/>
</dbReference>